<evidence type="ECO:0000256" key="2">
    <source>
        <dbReference type="SAM" id="MobiDB-lite"/>
    </source>
</evidence>
<gene>
    <name evidence="3" type="ORF">HK099_001088</name>
</gene>
<dbReference type="GO" id="GO:0003677">
    <property type="term" value="F:DNA binding"/>
    <property type="evidence" value="ECO:0007669"/>
    <property type="project" value="UniProtKB-KW"/>
</dbReference>
<feature type="compositionally biased region" description="Low complexity" evidence="2">
    <location>
        <begin position="226"/>
        <end position="235"/>
    </location>
</feature>
<feature type="compositionally biased region" description="Polar residues" evidence="2">
    <location>
        <begin position="33"/>
        <end position="45"/>
    </location>
</feature>
<feature type="compositionally biased region" description="Basic and acidic residues" evidence="2">
    <location>
        <begin position="127"/>
        <end position="142"/>
    </location>
</feature>
<dbReference type="AlphaFoldDB" id="A0AAD5XX55"/>
<dbReference type="Proteomes" id="UP001211065">
    <property type="component" value="Unassembled WGS sequence"/>
</dbReference>
<dbReference type="InterPro" id="IPR010998">
    <property type="entry name" value="Integrase_recombinase_N"/>
</dbReference>
<dbReference type="EMBL" id="JADGJW010001286">
    <property type="protein sequence ID" value="KAJ3204572.1"/>
    <property type="molecule type" value="Genomic_DNA"/>
</dbReference>
<dbReference type="Gene3D" id="1.10.150.130">
    <property type="match status" value="1"/>
</dbReference>
<feature type="compositionally biased region" description="Basic residues" evidence="2">
    <location>
        <begin position="150"/>
        <end position="163"/>
    </location>
</feature>
<accession>A0AAD5XX55</accession>
<comment type="caution">
    <text evidence="3">The sequence shown here is derived from an EMBL/GenBank/DDBJ whole genome shotgun (WGS) entry which is preliminary data.</text>
</comment>
<proteinExistence type="predicted"/>
<feature type="region of interest" description="Disordered" evidence="2">
    <location>
        <begin position="18"/>
        <end position="45"/>
    </location>
</feature>
<dbReference type="SUPFAM" id="SSF47823">
    <property type="entry name" value="lambda integrase-like, N-terminal domain"/>
    <property type="match status" value="1"/>
</dbReference>
<feature type="region of interest" description="Disordered" evidence="2">
    <location>
        <begin position="123"/>
        <end position="276"/>
    </location>
</feature>
<evidence type="ECO:0000256" key="1">
    <source>
        <dbReference type="ARBA" id="ARBA00023125"/>
    </source>
</evidence>
<keyword evidence="4" id="KW-1185">Reference proteome</keyword>
<name>A0AAD5XX55_9FUNG</name>
<feature type="compositionally biased region" description="Basic and acidic residues" evidence="2">
    <location>
        <begin position="213"/>
        <end position="225"/>
    </location>
</feature>
<evidence type="ECO:0000313" key="4">
    <source>
        <dbReference type="Proteomes" id="UP001211065"/>
    </source>
</evidence>
<sequence length="276" mass="31589">MEFLDEEILKLAKGEIQSNKIDTSSSSDEENHLTPSQVKSNQARQSQFNSYKTLAISKNWATNDNYFPINLTQLNSYVDYHIERKTKPQTLKAYLSVLSQYHYSKGVDFKNIEKDPSIQTKIQSISKKKENIDEKDSARENSSEPTIKNNSRKKRSSVKSNRHILKDEKLSPSVSNKKRKLVDIDSLSDESDSVGKTKNSNGKVTVNIRQKTKVKEDSDEKKKQNDFFSDSNSDLSELDEDEIEEKITSDRGSLRGIKKVNYAPPPLDPFKDKNLF</sequence>
<feature type="compositionally biased region" description="Polar residues" evidence="2">
    <location>
        <begin position="194"/>
        <end position="209"/>
    </location>
</feature>
<keyword evidence="1" id="KW-0238">DNA-binding</keyword>
<reference evidence="3" key="1">
    <citation type="submission" date="2020-05" db="EMBL/GenBank/DDBJ databases">
        <title>Phylogenomic resolution of chytrid fungi.</title>
        <authorList>
            <person name="Stajich J.E."/>
            <person name="Amses K."/>
            <person name="Simmons R."/>
            <person name="Seto K."/>
            <person name="Myers J."/>
            <person name="Bonds A."/>
            <person name="Quandt C.A."/>
            <person name="Barry K."/>
            <person name="Liu P."/>
            <person name="Grigoriev I."/>
            <person name="Longcore J.E."/>
            <person name="James T.Y."/>
        </authorList>
    </citation>
    <scope>NUCLEOTIDE SEQUENCE</scope>
    <source>
        <strain evidence="3">JEL0476</strain>
    </source>
</reference>
<evidence type="ECO:0000313" key="3">
    <source>
        <dbReference type="EMBL" id="KAJ3204572.1"/>
    </source>
</evidence>
<organism evidence="3 4">
    <name type="scientific">Clydaea vesicula</name>
    <dbReference type="NCBI Taxonomy" id="447962"/>
    <lineage>
        <taxon>Eukaryota</taxon>
        <taxon>Fungi</taxon>
        <taxon>Fungi incertae sedis</taxon>
        <taxon>Chytridiomycota</taxon>
        <taxon>Chytridiomycota incertae sedis</taxon>
        <taxon>Chytridiomycetes</taxon>
        <taxon>Lobulomycetales</taxon>
        <taxon>Lobulomycetaceae</taxon>
        <taxon>Clydaea</taxon>
    </lineage>
</organism>
<protein>
    <submittedName>
        <fullName evidence="3">Uncharacterized protein</fullName>
    </submittedName>
</protein>